<dbReference type="FunFam" id="1.10.287.1080:FF:000003">
    <property type="entry name" value="Nucleoside triphosphate pyrophosphohydrolase"/>
    <property type="match status" value="1"/>
</dbReference>
<dbReference type="EC" id="3.6.1.8" evidence="3"/>
<evidence type="ECO:0000256" key="4">
    <source>
        <dbReference type="ARBA" id="ARBA00074799"/>
    </source>
</evidence>
<gene>
    <name evidence="6" type="primary">mazG</name>
    <name evidence="6" type="ORF">GO499_07155</name>
</gene>
<dbReference type="InterPro" id="IPR048015">
    <property type="entry name" value="NTP-PPase_MazG-like_N"/>
</dbReference>
<evidence type="ECO:0000256" key="1">
    <source>
        <dbReference type="ARBA" id="ARBA00052141"/>
    </source>
</evidence>
<organism evidence="6 7">
    <name type="scientific">Algicella marina</name>
    <dbReference type="NCBI Taxonomy" id="2683284"/>
    <lineage>
        <taxon>Bacteria</taxon>
        <taxon>Pseudomonadati</taxon>
        <taxon>Pseudomonadota</taxon>
        <taxon>Alphaproteobacteria</taxon>
        <taxon>Rhodobacterales</taxon>
        <taxon>Paracoccaceae</taxon>
        <taxon>Algicella</taxon>
    </lineage>
</organism>
<feature type="domain" description="NTP pyrophosphohydrolase MazG-like" evidence="5">
    <location>
        <begin position="40"/>
        <end position="113"/>
    </location>
</feature>
<name>A0A6P1T121_9RHOB</name>
<dbReference type="Proteomes" id="UP000464495">
    <property type="component" value="Chromosome"/>
</dbReference>
<proteinExistence type="inferred from homology"/>
<accession>A0A6P1T121</accession>
<dbReference type="GO" id="GO:0046052">
    <property type="term" value="P:UTP catabolic process"/>
    <property type="evidence" value="ECO:0007669"/>
    <property type="project" value="TreeGrafter"/>
</dbReference>
<dbReference type="InterPro" id="IPR011551">
    <property type="entry name" value="NTP_PyrPHydrolase_MazG"/>
</dbReference>
<dbReference type="InterPro" id="IPR004518">
    <property type="entry name" value="MazG-like_dom"/>
</dbReference>
<dbReference type="GO" id="GO:0046081">
    <property type="term" value="P:dUTP catabolic process"/>
    <property type="evidence" value="ECO:0007669"/>
    <property type="project" value="TreeGrafter"/>
</dbReference>
<dbReference type="GO" id="GO:0006203">
    <property type="term" value="P:dGTP catabolic process"/>
    <property type="evidence" value="ECO:0007669"/>
    <property type="project" value="TreeGrafter"/>
</dbReference>
<dbReference type="CDD" id="cd11529">
    <property type="entry name" value="NTP-PPase_MazG_Cterm"/>
    <property type="match status" value="1"/>
</dbReference>
<dbReference type="GO" id="GO:0046076">
    <property type="term" value="P:dTTP catabolic process"/>
    <property type="evidence" value="ECO:0007669"/>
    <property type="project" value="TreeGrafter"/>
</dbReference>
<dbReference type="AlphaFoldDB" id="A0A6P1T121"/>
<dbReference type="GO" id="GO:0047693">
    <property type="term" value="F:ATP diphosphatase activity"/>
    <property type="evidence" value="ECO:0007669"/>
    <property type="project" value="UniProtKB-EC"/>
</dbReference>
<keyword evidence="7" id="KW-1185">Reference proteome</keyword>
<dbReference type="InterPro" id="IPR048011">
    <property type="entry name" value="NTP-PPase_MazG-like_C"/>
</dbReference>
<evidence type="ECO:0000313" key="6">
    <source>
        <dbReference type="EMBL" id="QHQ34989.1"/>
    </source>
</evidence>
<sequence length="277" mass="31390">MNSENSDRLVHSPGGGLPRLLEIMRRLRDPETGCPWDVEQTYASIAPYTIEEAYEVADAIERGDMSELRDELGDLLLQVVYYAQMADEESRFDFHDIAEGIAEKMLNRHPHVFGDEGNGKSSEQQTRDWERIKAAERLEKNVKGTLAGVAIGLPALTRAVKLQKRAARVGFDWPTTDQVLDKITEECREVVEAREALGPDELEEEIGDLLFVMANFARHLRVDPEKALRRANAKFTGRFEAIEKKLAHYGRKPAQSSLEEMDALWNIIKAEEKAAQR</sequence>
<comment type="catalytic activity">
    <reaction evidence="1">
        <text>ATP + H2O = AMP + diphosphate + H(+)</text>
        <dbReference type="Rhea" id="RHEA:14245"/>
        <dbReference type="ChEBI" id="CHEBI:15377"/>
        <dbReference type="ChEBI" id="CHEBI:15378"/>
        <dbReference type="ChEBI" id="CHEBI:30616"/>
        <dbReference type="ChEBI" id="CHEBI:33019"/>
        <dbReference type="ChEBI" id="CHEBI:456215"/>
        <dbReference type="EC" id="3.6.1.8"/>
    </reaction>
</comment>
<protein>
    <recommendedName>
        <fullName evidence="4">Nucleoside triphosphate pyrophosphohydrolase</fullName>
        <ecNumber evidence="3">3.6.1.8</ecNumber>
    </recommendedName>
</protein>
<comment type="similarity">
    <text evidence="2">Belongs to the nucleoside triphosphate pyrophosphohydrolase family.</text>
</comment>
<dbReference type="NCBIfam" id="TIGR00444">
    <property type="entry name" value="mazG"/>
    <property type="match status" value="1"/>
</dbReference>
<dbReference type="CDD" id="cd11528">
    <property type="entry name" value="NTP-PPase_MazG_Nterm"/>
    <property type="match status" value="1"/>
</dbReference>
<evidence type="ECO:0000256" key="3">
    <source>
        <dbReference type="ARBA" id="ARBA00066372"/>
    </source>
</evidence>
<dbReference type="NCBIfam" id="NF007113">
    <property type="entry name" value="PRK09562.1"/>
    <property type="match status" value="1"/>
</dbReference>
<dbReference type="Pfam" id="PF03819">
    <property type="entry name" value="MazG"/>
    <property type="match status" value="2"/>
</dbReference>
<dbReference type="RefSeq" id="WP_161861554.1">
    <property type="nucleotide sequence ID" value="NZ_CP046620.1"/>
</dbReference>
<evidence type="ECO:0000256" key="2">
    <source>
        <dbReference type="ARBA" id="ARBA00061115"/>
    </source>
</evidence>
<reference evidence="6 7" key="1">
    <citation type="submission" date="2019-12" db="EMBL/GenBank/DDBJ databases">
        <title>Complete genome sequence of Algicella marina strain 9Alg 56(T) isolated from the red alga Tichocarpus crinitus.</title>
        <authorList>
            <person name="Kim S.-G."/>
            <person name="Nedashkovskaya O.I."/>
        </authorList>
    </citation>
    <scope>NUCLEOTIDE SEQUENCE [LARGE SCALE GENOMIC DNA]</scope>
    <source>
        <strain evidence="6 7">9Alg 56</strain>
    </source>
</reference>
<dbReference type="GO" id="GO:0046061">
    <property type="term" value="P:dATP catabolic process"/>
    <property type="evidence" value="ECO:0007669"/>
    <property type="project" value="TreeGrafter"/>
</dbReference>
<dbReference type="GO" id="GO:0006950">
    <property type="term" value="P:response to stress"/>
    <property type="evidence" value="ECO:0007669"/>
    <property type="project" value="UniProtKB-ARBA"/>
</dbReference>
<dbReference type="KEGG" id="amaq:GO499_07155"/>
<evidence type="ECO:0000259" key="5">
    <source>
        <dbReference type="Pfam" id="PF03819"/>
    </source>
</evidence>
<evidence type="ECO:0000313" key="7">
    <source>
        <dbReference type="Proteomes" id="UP000464495"/>
    </source>
</evidence>
<feature type="domain" description="NTP pyrophosphohydrolase MazG-like" evidence="5">
    <location>
        <begin position="178"/>
        <end position="238"/>
    </location>
</feature>
<dbReference type="PANTHER" id="PTHR30522">
    <property type="entry name" value="NUCLEOSIDE TRIPHOSPHATE PYROPHOSPHOHYDROLASE"/>
    <property type="match status" value="1"/>
</dbReference>
<dbReference type="FunFam" id="1.10.287.1080:FF:000001">
    <property type="entry name" value="Nucleoside triphosphate pyrophosphohydrolase"/>
    <property type="match status" value="1"/>
</dbReference>
<dbReference type="Gene3D" id="1.10.287.1080">
    <property type="entry name" value="MazG-like"/>
    <property type="match status" value="2"/>
</dbReference>
<keyword evidence="6" id="KW-0378">Hydrolase</keyword>
<dbReference type="GO" id="GO:0046047">
    <property type="term" value="P:TTP catabolic process"/>
    <property type="evidence" value="ECO:0007669"/>
    <property type="project" value="TreeGrafter"/>
</dbReference>
<dbReference type="EMBL" id="CP046620">
    <property type="protein sequence ID" value="QHQ34989.1"/>
    <property type="molecule type" value="Genomic_DNA"/>
</dbReference>
<dbReference type="SUPFAM" id="SSF101386">
    <property type="entry name" value="all-alpha NTP pyrophosphatases"/>
    <property type="match status" value="2"/>
</dbReference>
<dbReference type="PANTHER" id="PTHR30522:SF0">
    <property type="entry name" value="NUCLEOSIDE TRIPHOSPHATE PYROPHOSPHOHYDROLASE"/>
    <property type="match status" value="1"/>
</dbReference>